<name>A0ABS5MGU9_9BACI</name>
<keyword evidence="8" id="KW-1185">Reference proteome</keyword>
<gene>
    <name evidence="7" type="ORF">KGF86_15315</name>
</gene>
<keyword evidence="2" id="KW-1003">Cell membrane</keyword>
<sequence>MNLEHPIHTSNLIYTEIILISPFLIGYAGYIIAIFMSNKRFKKWPIYRFILFTFGILCAILAVTGPVARQAHTDFQIHMLAHLLLGMLAPLLIVLSAPMTVILRSLSTRNAKKLTAFLRLKSVQFLHHPIIAAILNMGGLWLLYTTNLYTAMHNHILLYLFIHAHIFIAGYLFTASMIYIDPTPHRLSYIYRSIVLLFALAAHSILAKYIYANPPSGVLQEEAEIGGMLMYYGGDVVDLIIVIILCRHWYTSSRPKLRPIDSIQLSSQ</sequence>
<dbReference type="Proteomes" id="UP000681870">
    <property type="component" value="Unassembled WGS sequence"/>
</dbReference>
<feature type="transmembrane region" description="Helical" evidence="6">
    <location>
        <begin position="189"/>
        <end position="211"/>
    </location>
</feature>
<accession>A0ABS5MGU9</accession>
<evidence type="ECO:0000256" key="1">
    <source>
        <dbReference type="ARBA" id="ARBA00004651"/>
    </source>
</evidence>
<feature type="transmembrane region" description="Helical" evidence="6">
    <location>
        <begin position="125"/>
        <end position="144"/>
    </location>
</feature>
<evidence type="ECO:0000313" key="8">
    <source>
        <dbReference type="Proteomes" id="UP000681870"/>
    </source>
</evidence>
<organism evidence="7 8">
    <name type="scientific">Ornithinibacillus massiliensis</name>
    <dbReference type="NCBI Taxonomy" id="1944633"/>
    <lineage>
        <taxon>Bacteria</taxon>
        <taxon>Bacillati</taxon>
        <taxon>Bacillota</taxon>
        <taxon>Bacilli</taxon>
        <taxon>Bacillales</taxon>
        <taxon>Bacillaceae</taxon>
        <taxon>Ornithinibacillus</taxon>
    </lineage>
</organism>
<feature type="transmembrane region" description="Helical" evidence="6">
    <location>
        <begin position="47"/>
        <end position="68"/>
    </location>
</feature>
<keyword evidence="3 6" id="KW-0812">Transmembrane</keyword>
<feature type="transmembrane region" description="Helical" evidence="6">
    <location>
        <begin position="231"/>
        <end position="250"/>
    </location>
</feature>
<feature type="transmembrane region" description="Helical" evidence="6">
    <location>
        <begin position="80"/>
        <end position="104"/>
    </location>
</feature>
<keyword evidence="4 6" id="KW-1133">Transmembrane helix</keyword>
<evidence type="ECO:0000256" key="2">
    <source>
        <dbReference type="ARBA" id="ARBA00022475"/>
    </source>
</evidence>
<dbReference type="RefSeq" id="WP_211742379.1">
    <property type="nucleotide sequence ID" value="NZ_JAGXBY010000006.1"/>
</dbReference>
<dbReference type="Pfam" id="PF09678">
    <property type="entry name" value="Caa3_CtaG"/>
    <property type="match status" value="1"/>
</dbReference>
<feature type="transmembrane region" description="Helical" evidence="6">
    <location>
        <begin position="156"/>
        <end position="180"/>
    </location>
</feature>
<comment type="caution">
    <text evidence="7">The sequence shown here is derived from an EMBL/GenBank/DDBJ whole genome shotgun (WGS) entry which is preliminary data.</text>
</comment>
<evidence type="ECO:0000256" key="3">
    <source>
        <dbReference type="ARBA" id="ARBA00022692"/>
    </source>
</evidence>
<proteinExistence type="predicted"/>
<feature type="transmembrane region" description="Helical" evidence="6">
    <location>
        <begin position="12"/>
        <end position="35"/>
    </location>
</feature>
<protein>
    <submittedName>
        <fullName evidence="7">Cytochrome c oxidase assembly protein</fullName>
    </submittedName>
</protein>
<evidence type="ECO:0000313" key="7">
    <source>
        <dbReference type="EMBL" id="MBS3681564.1"/>
    </source>
</evidence>
<reference evidence="7 8" key="1">
    <citation type="submission" date="2021-05" db="EMBL/GenBank/DDBJ databases">
        <title>Ornithinibacillus massiliensis sp. nov.</title>
        <authorList>
            <person name="Iwaza R."/>
            <person name="Lagier J.-C."/>
            <person name="Raoult D."/>
        </authorList>
    </citation>
    <scope>NUCLEOTIDE SEQUENCE [LARGE SCALE GENOMIC DNA]</scope>
    <source>
        <strain evidence="7 8">Marseille-P3601</strain>
    </source>
</reference>
<comment type="subcellular location">
    <subcellularLocation>
        <location evidence="1">Cell membrane</location>
        <topology evidence="1">Multi-pass membrane protein</topology>
    </subcellularLocation>
</comment>
<dbReference type="EMBL" id="JAGXBY010000006">
    <property type="protein sequence ID" value="MBS3681564.1"/>
    <property type="molecule type" value="Genomic_DNA"/>
</dbReference>
<keyword evidence="5 6" id="KW-0472">Membrane</keyword>
<evidence type="ECO:0000256" key="5">
    <source>
        <dbReference type="ARBA" id="ARBA00023136"/>
    </source>
</evidence>
<evidence type="ECO:0000256" key="6">
    <source>
        <dbReference type="SAM" id="Phobius"/>
    </source>
</evidence>
<evidence type="ECO:0000256" key="4">
    <source>
        <dbReference type="ARBA" id="ARBA00022989"/>
    </source>
</evidence>
<dbReference type="InterPro" id="IPR019108">
    <property type="entry name" value="Caa3_assmbl_CtaG-rel"/>
</dbReference>